<keyword evidence="1" id="KW-1133">Transmembrane helix</keyword>
<evidence type="ECO:0000313" key="3">
    <source>
        <dbReference type="Proteomes" id="UP000078343"/>
    </source>
</evidence>
<dbReference type="OrthoDB" id="4153956at2759"/>
<keyword evidence="3" id="KW-1185">Reference proteome</keyword>
<dbReference type="STRING" id="1367422.A0A178ZUX5"/>
<dbReference type="RefSeq" id="XP_018696603.1">
    <property type="nucleotide sequence ID" value="XM_018833979.1"/>
</dbReference>
<dbReference type="Proteomes" id="UP000078343">
    <property type="component" value="Unassembled WGS sequence"/>
</dbReference>
<organism evidence="2 3">
    <name type="scientific">Fonsecaea erecta</name>
    <dbReference type="NCBI Taxonomy" id="1367422"/>
    <lineage>
        <taxon>Eukaryota</taxon>
        <taxon>Fungi</taxon>
        <taxon>Dikarya</taxon>
        <taxon>Ascomycota</taxon>
        <taxon>Pezizomycotina</taxon>
        <taxon>Eurotiomycetes</taxon>
        <taxon>Chaetothyriomycetidae</taxon>
        <taxon>Chaetothyriales</taxon>
        <taxon>Herpotrichiellaceae</taxon>
        <taxon>Fonsecaea</taxon>
    </lineage>
</organism>
<dbReference type="AlphaFoldDB" id="A0A178ZUX5"/>
<accession>A0A178ZUX5</accession>
<reference evidence="2 3" key="1">
    <citation type="submission" date="2016-04" db="EMBL/GenBank/DDBJ databases">
        <title>Draft genome of Fonsecaea erecta CBS 125763.</title>
        <authorList>
            <person name="Weiss V.A."/>
            <person name="Vicente V.A."/>
            <person name="Raittz R.T."/>
            <person name="Moreno L.F."/>
            <person name="De Souza E.M."/>
            <person name="Pedrosa F.O."/>
            <person name="Steffens M.B."/>
            <person name="Faoro H."/>
            <person name="Tadra-Sfeir M.Z."/>
            <person name="Najafzadeh M.J."/>
            <person name="Felipe M.S."/>
            <person name="Teixeira M."/>
            <person name="Sun J."/>
            <person name="Xi L."/>
            <person name="Gomes R."/>
            <person name="De Azevedo C.M."/>
            <person name="Salgado C.G."/>
            <person name="Da Silva M.B."/>
            <person name="Nascimento M.F."/>
            <person name="Queiroz-Telles F."/>
            <person name="Attili D.S."/>
            <person name="Gorbushina A."/>
        </authorList>
    </citation>
    <scope>NUCLEOTIDE SEQUENCE [LARGE SCALE GENOMIC DNA]</scope>
    <source>
        <strain evidence="2 3">CBS 125763</strain>
    </source>
</reference>
<dbReference type="GeneID" id="30006633"/>
<sequence length="288" mass="32640">MTTLGRFSTTLIQIGIVCVSFCLLNSTRGIICFTVTFAGTMAAALRCLQRQLGGFLEFFVRAIHHLLLELQLLPRYLAAAGIHLCGHMISEAVRYLWKLGEVIYFCFMLLVVVTYSILTAWLARQLGVQSLWQQLAYPLKILVTFFERLSANIRETFVRLEDEKEFFDFIAPPQGFSRRFPTHAKFKEWVLKAGADKAGSDFNVLCTVFDGVQLTADDQRLCGQMQLYLHSINLAPVLAMITFNDMKRLAWCTTISTVQVPQLSSQWRPTTVTTCEAINYGILVTWAI</sequence>
<protein>
    <submittedName>
        <fullName evidence="2">Uncharacterized protein</fullName>
    </submittedName>
</protein>
<gene>
    <name evidence="2" type="ORF">AYL99_02463</name>
</gene>
<name>A0A178ZUX5_9EURO</name>
<feature type="transmembrane region" description="Helical" evidence="1">
    <location>
        <begin position="12"/>
        <end position="45"/>
    </location>
</feature>
<feature type="transmembrane region" description="Helical" evidence="1">
    <location>
        <begin position="102"/>
        <end position="123"/>
    </location>
</feature>
<proteinExistence type="predicted"/>
<keyword evidence="1" id="KW-0812">Transmembrane</keyword>
<keyword evidence="1" id="KW-0472">Membrane</keyword>
<comment type="caution">
    <text evidence="2">The sequence shown here is derived from an EMBL/GenBank/DDBJ whole genome shotgun (WGS) entry which is preliminary data.</text>
</comment>
<evidence type="ECO:0000313" key="2">
    <source>
        <dbReference type="EMBL" id="OAP63236.1"/>
    </source>
</evidence>
<dbReference type="EMBL" id="LVYI01000002">
    <property type="protein sequence ID" value="OAP63236.1"/>
    <property type="molecule type" value="Genomic_DNA"/>
</dbReference>
<evidence type="ECO:0000256" key="1">
    <source>
        <dbReference type="SAM" id="Phobius"/>
    </source>
</evidence>